<evidence type="ECO:0000256" key="8">
    <source>
        <dbReference type="ARBA" id="ARBA00023154"/>
    </source>
</evidence>
<feature type="domain" description="ACT" evidence="10">
    <location>
        <begin position="96"/>
        <end position="155"/>
    </location>
</feature>
<feature type="domain" description="ACT" evidence="10">
    <location>
        <begin position="16"/>
        <end position="87"/>
    </location>
</feature>
<comment type="catalytic activity">
    <reaction evidence="9">
        <text>L-aspartate + ATP = 4-phospho-L-aspartate + ADP</text>
        <dbReference type="Rhea" id="RHEA:23776"/>
        <dbReference type="ChEBI" id="CHEBI:29991"/>
        <dbReference type="ChEBI" id="CHEBI:30616"/>
        <dbReference type="ChEBI" id="CHEBI:57535"/>
        <dbReference type="ChEBI" id="CHEBI:456216"/>
        <dbReference type="EC" id="2.7.2.4"/>
    </reaction>
</comment>
<dbReference type="EC" id="2.7.2.4" evidence="4"/>
<evidence type="ECO:0000256" key="9">
    <source>
        <dbReference type="ARBA" id="ARBA00047872"/>
    </source>
</evidence>
<dbReference type="GO" id="GO:0009089">
    <property type="term" value="P:lysine biosynthetic process via diaminopimelate"/>
    <property type="evidence" value="ECO:0007669"/>
    <property type="project" value="TreeGrafter"/>
</dbReference>
<dbReference type="PROSITE" id="PS51671">
    <property type="entry name" value="ACT"/>
    <property type="match status" value="2"/>
</dbReference>
<accession>A0A7C5Z6E6</accession>
<dbReference type="Gene3D" id="3.30.2130.10">
    <property type="entry name" value="VC0802-like"/>
    <property type="match status" value="1"/>
</dbReference>
<keyword evidence="8" id="KW-0457">Lysine biosynthesis</keyword>
<dbReference type="GO" id="GO:0009090">
    <property type="term" value="P:homoserine biosynthetic process"/>
    <property type="evidence" value="ECO:0007669"/>
    <property type="project" value="TreeGrafter"/>
</dbReference>
<dbReference type="InterPro" id="IPR045865">
    <property type="entry name" value="ACT-like_dom_sf"/>
</dbReference>
<dbReference type="AlphaFoldDB" id="A0A7C5Z6E6"/>
<evidence type="ECO:0000259" key="10">
    <source>
        <dbReference type="PROSITE" id="PS51671"/>
    </source>
</evidence>
<dbReference type="InterPro" id="IPR002912">
    <property type="entry name" value="ACT_dom"/>
</dbReference>
<dbReference type="GO" id="GO:0009088">
    <property type="term" value="P:threonine biosynthetic process"/>
    <property type="evidence" value="ECO:0007669"/>
    <property type="project" value="UniProtKB-UniPathway"/>
</dbReference>
<dbReference type="UniPathway" id="UPA00051">
    <property type="reaction ID" value="UER00462"/>
</dbReference>
<dbReference type="GO" id="GO:0004072">
    <property type="term" value="F:aspartate kinase activity"/>
    <property type="evidence" value="ECO:0007669"/>
    <property type="project" value="UniProtKB-EC"/>
</dbReference>
<evidence type="ECO:0000256" key="2">
    <source>
        <dbReference type="ARBA" id="ARBA00005139"/>
    </source>
</evidence>
<keyword evidence="5" id="KW-0547">Nucleotide-binding</keyword>
<comment type="pathway">
    <text evidence="2">Amino-acid biosynthesis; L-threonine biosynthesis; L-threonine from L-aspartate: step 1/5.</text>
</comment>
<keyword evidence="7" id="KW-0067">ATP-binding</keyword>
<evidence type="ECO:0000256" key="7">
    <source>
        <dbReference type="ARBA" id="ARBA00022840"/>
    </source>
</evidence>
<dbReference type="CDD" id="cd04923">
    <property type="entry name" value="ACT_AK-LysC-DapG-like_2"/>
    <property type="match status" value="1"/>
</dbReference>
<sequence length="155" mass="17018">MKPVTNLNVTQNVAMITLDNVPNKIDLIASIFNEVANHGINIDMISQTAPYKGSINLSFSLDEENVPKAISALSKFKKEIPHLRIDIVSGLSKLSIFGEAMKDIPGVAASLFTTLAEAGVELKMVTTSEVDISYLIDQKDEEKAVQIIKERFNLK</sequence>
<name>A0A7C5Z6E6_9FIRM</name>
<dbReference type="CDD" id="cd04913">
    <property type="entry name" value="ACT_AKii-LysC-BS-like_1"/>
    <property type="match status" value="1"/>
</dbReference>
<evidence type="ECO:0000256" key="1">
    <source>
        <dbReference type="ARBA" id="ARBA00004986"/>
    </source>
</evidence>
<dbReference type="GO" id="GO:0005829">
    <property type="term" value="C:cytosol"/>
    <property type="evidence" value="ECO:0007669"/>
    <property type="project" value="TreeGrafter"/>
</dbReference>
<keyword evidence="6" id="KW-0808">Transferase</keyword>
<proteinExistence type="inferred from homology"/>
<keyword evidence="6" id="KW-0418">Kinase</keyword>
<dbReference type="EMBL" id="DRUZ01000069">
    <property type="protein sequence ID" value="HHS01954.1"/>
    <property type="molecule type" value="Genomic_DNA"/>
</dbReference>
<dbReference type="Pfam" id="PF22468">
    <property type="entry name" value="ACT_9"/>
    <property type="match status" value="2"/>
</dbReference>
<keyword evidence="8" id="KW-0028">Amino-acid biosynthesis</keyword>
<comment type="similarity">
    <text evidence="3">Belongs to the aspartokinase family.</text>
</comment>
<dbReference type="SUPFAM" id="SSF55021">
    <property type="entry name" value="ACT-like"/>
    <property type="match status" value="2"/>
</dbReference>
<reference evidence="11" key="1">
    <citation type="journal article" date="2020" name="mSystems">
        <title>Genome- and Community-Level Interaction Insights into Carbon Utilization and Element Cycling Functions of Hydrothermarchaeota in Hydrothermal Sediment.</title>
        <authorList>
            <person name="Zhou Z."/>
            <person name="Liu Y."/>
            <person name="Xu W."/>
            <person name="Pan J."/>
            <person name="Luo Z.H."/>
            <person name="Li M."/>
        </authorList>
    </citation>
    <scope>NUCLEOTIDE SEQUENCE [LARGE SCALE GENOMIC DNA]</scope>
    <source>
        <strain evidence="11">SpSt-102</strain>
    </source>
</reference>
<gene>
    <name evidence="11" type="ORF">ENL71_05445</name>
</gene>
<dbReference type="GO" id="GO:0005524">
    <property type="term" value="F:ATP binding"/>
    <property type="evidence" value="ECO:0007669"/>
    <property type="project" value="UniProtKB-KW"/>
</dbReference>
<dbReference type="UniPathway" id="UPA00050">
    <property type="reaction ID" value="UER00461"/>
</dbReference>
<protein>
    <recommendedName>
        <fullName evidence="4">aspartate kinase</fullName>
        <ecNumber evidence="4">2.7.2.4</ecNumber>
    </recommendedName>
</protein>
<dbReference type="PANTHER" id="PTHR21499">
    <property type="entry name" value="ASPARTATE KINASE"/>
    <property type="match status" value="1"/>
</dbReference>
<evidence type="ECO:0000256" key="3">
    <source>
        <dbReference type="ARBA" id="ARBA00010122"/>
    </source>
</evidence>
<evidence type="ECO:0000256" key="4">
    <source>
        <dbReference type="ARBA" id="ARBA00013059"/>
    </source>
</evidence>
<evidence type="ECO:0000256" key="6">
    <source>
        <dbReference type="ARBA" id="ARBA00022777"/>
    </source>
</evidence>
<dbReference type="InterPro" id="IPR054352">
    <property type="entry name" value="ACT_Aspartokinase"/>
</dbReference>
<evidence type="ECO:0000313" key="11">
    <source>
        <dbReference type="EMBL" id="HHS01954.1"/>
    </source>
</evidence>
<comment type="pathway">
    <text evidence="1">Amino-acid biosynthesis; L-methionine biosynthesis via de novo pathway; L-homoserine from L-aspartate: step 1/3.</text>
</comment>
<dbReference type="PANTHER" id="PTHR21499:SF59">
    <property type="entry name" value="ASPARTOKINASE"/>
    <property type="match status" value="1"/>
</dbReference>
<organism evidence="11">
    <name type="scientific">Caldicellulosiruptor owensensis</name>
    <dbReference type="NCBI Taxonomy" id="55205"/>
    <lineage>
        <taxon>Bacteria</taxon>
        <taxon>Bacillati</taxon>
        <taxon>Bacillota</taxon>
        <taxon>Bacillota incertae sedis</taxon>
        <taxon>Caldicellulosiruptorales</taxon>
        <taxon>Caldicellulosiruptoraceae</taxon>
        <taxon>Caldicellulosiruptor</taxon>
    </lineage>
</organism>
<evidence type="ECO:0000256" key="5">
    <source>
        <dbReference type="ARBA" id="ARBA00022741"/>
    </source>
</evidence>
<comment type="caution">
    <text evidence="11">The sequence shown here is derived from an EMBL/GenBank/DDBJ whole genome shotgun (WGS) entry which is preliminary data.</text>
</comment>